<feature type="domain" description="Guanylate cyclase" evidence="1">
    <location>
        <begin position="219"/>
        <end position="347"/>
    </location>
</feature>
<dbReference type="InterPro" id="IPR050697">
    <property type="entry name" value="Adenylyl/Guanylyl_Cyclase_3/4"/>
</dbReference>
<sequence length="394" mass="42951">MLPPASEANQQQNKVDALIEWMVDGARPAGNAVEIIEGICTRLLDADVAIDRFGLFIWTLHPNLMGRRFLWKAGAGVDRVDAPSQLFTTAIYTDNPLPHVIERQQSIRRHLEDPNCPQDYIIVSELREQGFTDYLAQPLIYLNGDTHVCTWSSATPGGFSDRDLAVLNRVRGPLARLTETYMLRLDATYLLSTYVGRNSGAQILDGKVHRGDGNTIDAVILFADLKGFTHLSNSVSGDALVRLLNDSFDCLVPSVMDQGGEILKFMGDGFFAIFPTNSDLTPSTQITAAITAVREGLASLTNADFQHKLGVRTAIHHGRFHYGNIGGGDRLDFTAIGPDVNLTARLVSAATELNCDHVLSETAAAFLPKLCEPVGTVSLKGFGEDQTVWQLSGP</sequence>
<organism evidence="2 3">
    <name type="scientific">Ruegeria conchae</name>
    <dbReference type="NCBI Taxonomy" id="981384"/>
    <lineage>
        <taxon>Bacteria</taxon>
        <taxon>Pseudomonadati</taxon>
        <taxon>Pseudomonadota</taxon>
        <taxon>Alphaproteobacteria</taxon>
        <taxon>Rhodobacterales</taxon>
        <taxon>Roseobacteraceae</taxon>
        <taxon>Ruegeria</taxon>
    </lineage>
</organism>
<dbReference type="Gene3D" id="3.30.70.1230">
    <property type="entry name" value="Nucleotide cyclase"/>
    <property type="match status" value="1"/>
</dbReference>
<dbReference type="OrthoDB" id="4565346at2"/>
<dbReference type="CDD" id="cd07302">
    <property type="entry name" value="CHD"/>
    <property type="match status" value="1"/>
</dbReference>
<evidence type="ECO:0000313" key="2">
    <source>
        <dbReference type="EMBL" id="RLK00633.1"/>
    </source>
</evidence>
<dbReference type="Proteomes" id="UP000271700">
    <property type="component" value="Unassembled WGS sequence"/>
</dbReference>
<protein>
    <submittedName>
        <fullName evidence="2">Adenylate cyclase</fullName>
    </submittedName>
</protein>
<dbReference type="Pfam" id="PF00211">
    <property type="entry name" value="Guanylate_cyc"/>
    <property type="match status" value="1"/>
</dbReference>
<dbReference type="PANTHER" id="PTHR43081">
    <property type="entry name" value="ADENYLATE CYCLASE, TERMINAL-DIFFERENTIATION SPECIFIC-RELATED"/>
    <property type="match status" value="1"/>
</dbReference>
<reference evidence="2 3" key="1">
    <citation type="submission" date="2018-10" db="EMBL/GenBank/DDBJ databases">
        <title>Genomic Encyclopedia of Archaeal and Bacterial Type Strains, Phase II (KMG-II): from individual species to whole genera.</title>
        <authorList>
            <person name="Goeker M."/>
        </authorList>
    </citation>
    <scope>NUCLEOTIDE SEQUENCE [LARGE SCALE GENOMIC DNA]</scope>
    <source>
        <strain evidence="2 3">DSM 29317</strain>
    </source>
</reference>
<dbReference type="EMBL" id="RCCT01000006">
    <property type="protein sequence ID" value="RLK00633.1"/>
    <property type="molecule type" value="Genomic_DNA"/>
</dbReference>
<dbReference type="InterPro" id="IPR029787">
    <property type="entry name" value="Nucleotide_cyclase"/>
</dbReference>
<dbReference type="PANTHER" id="PTHR43081:SF11">
    <property type="entry name" value="BLR2264 PROTEIN"/>
    <property type="match status" value="1"/>
</dbReference>
<dbReference type="InterPro" id="IPR001054">
    <property type="entry name" value="A/G_cyclase"/>
</dbReference>
<keyword evidence="3" id="KW-1185">Reference proteome</keyword>
<evidence type="ECO:0000313" key="3">
    <source>
        <dbReference type="Proteomes" id="UP000271700"/>
    </source>
</evidence>
<dbReference type="GO" id="GO:0004016">
    <property type="term" value="F:adenylate cyclase activity"/>
    <property type="evidence" value="ECO:0007669"/>
    <property type="project" value="UniProtKB-ARBA"/>
</dbReference>
<gene>
    <name evidence="2" type="ORF">CLV75_3625</name>
</gene>
<dbReference type="STRING" id="981384.GCA_000192475_02577"/>
<dbReference type="PROSITE" id="PS50125">
    <property type="entry name" value="GUANYLATE_CYCLASE_2"/>
    <property type="match status" value="1"/>
</dbReference>
<dbReference type="SMART" id="SM00044">
    <property type="entry name" value="CYCc"/>
    <property type="match status" value="1"/>
</dbReference>
<comment type="caution">
    <text evidence="2">The sequence shown here is derived from an EMBL/GenBank/DDBJ whole genome shotgun (WGS) entry which is preliminary data.</text>
</comment>
<dbReference type="GO" id="GO:0006171">
    <property type="term" value="P:cAMP biosynthetic process"/>
    <property type="evidence" value="ECO:0007669"/>
    <property type="project" value="TreeGrafter"/>
</dbReference>
<dbReference type="SUPFAM" id="SSF55073">
    <property type="entry name" value="Nucleotide cyclase"/>
    <property type="match status" value="1"/>
</dbReference>
<proteinExistence type="predicted"/>
<dbReference type="GO" id="GO:0035556">
    <property type="term" value="P:intracellular signal transduction"/>
    <property type="evidence" value="ECO:0007669"/>
    <property type="project" value="InterPro"/>
</dbReference>
<evidence type="ECO:0000259" key="1">
    <source>
        <dbReference type="PROSITE" id="PS50125"/>
    </source>
</evidence>
<name>A0A497Z118_9RHOB</name>
<dbReference type="AlphaFoldDB" id="A0A497Z118"/>
<accession>A0A497Z118</accession>
<dbReference type="RefSeq" id="WP_010440979.1">
    <property type="nucleotide sequence ID" value="NZ_AEYW01000007.1"/>
</dbReference>